<gene>
    <name evidence="12" type="ORF">GCM10011517_00420</name>
</gene>
<dbReference type="PANTHER" id="PTHR22939:SF129">
    <property type="entry name" value="SERINE PROTEASE HTRA2, MITOCHONDRIAL"/>
    <property type="match status" value="1"/>
</dbReference>
<dbReference type="InterPro" id="IPR009003">
    <property type="entry name" value="Peptidase_S1_PA"/>
</dbReference>
<dbReference type="OrthoDB" id="9758917at2"/>
<proteinExistence type="inferred from homology"/>
<feature type="binding site" evidence="10">
    <location>
        <position position="102"/>
    </location>
    <ligand>
        <name>substrate</name>
    </ligand>
</feature>
<evidence type="ECO:0000256" key="7">
    <source>
        <dbReference type="ARBA" id="ARBA00022801"/>
    </source>
</evidence>
<dbReference type="EMBL" id="BMKN01000001">
    <property type="protein sequence ID" value="GGE36616.1"/>
    <property type="molecule type" value="Genomic_DNA"/>
</dbReference>
<dbReference type="AlphaFoldDB" id="A0A917A9B0"/>
<protein>
    <submittedName>
        <fullName evidence="12">Serine protease</fullName>
    </submittedName>
</protein>
<dbReference type="Pfam" id="PF13180">
    <property type="entry name" value="PDZ_2"/>
    <property type="match status" value="1"/>
</dbReference>
<accession>A0A917A9B0</accession>
<sequence length="460" mass="49631">MRRVLAALILALVPSVGLTETRVPGTQQEITLSFAPVVRQAAPAVVNIFVKRVVEQRRTPFANDPFFREFFRGFQDTRPRLQNSLGSGVILTDDGYVVSNYHVVGQADEIRVVLQDRREFDATVVLGDEGSDLAILKLDGASDLPSLDFRDLDNLEVGELVLAIGNPFGVGQTVSAGIVSALSRSGMRVGSGKGFFIQTDAAINPGNSGGALVDMRGQLVGINTAILSRGGGSVGIGFAIPASLVRSFLDQAQSGNDAFARPWAGVIGQALDADMAEALGLDVPTGLLLSELHEDSPFAAAGLRQGDVILSFGAEEVATPQEVYFYMSITPMGEKVEVEYLRDGKTRTAKVVMMLAPEKPSRDPVVLTDKSPFEGLKAVRINPAVIGEYNLPFSANGVLVTDPGRLGNRAGLRAGDIVLQVNGKRINRPDDLRKAMRERTRNWSIEYLRGNRRSVLRFRI</sequence>
<dbReference type="Pfam" id="PF17820">
    <property type="entry name" value="PDZ_6"/>
    <property type="match status" value="1"/>
</dbReference>
<keyword evidence="6" id="KW-0574">Periplasm</keyword>
<feature type="binding site" evidence="10">
    <location>
        <begin position="206"/>
        <end position="208"/>
    </location>
    <ligand>
        <name>substrate</name>
    </ligand>
</feature>
<evidence type="ECO:0000313" key="13">
    <source>
        <dbReference type="Proteomes" id="UP000606730"/>
    </source>
</evidence>
<keyword evidence="4" id="KW-0732">Signal</keyword>
<evidence type="ECO:0000256" key="8">
    <source>
        <dbReference type="ARBA" id="ARBA00022825"/>
    </source>
</evidence>
<keyword evidence="5" id="KW-0677">Repeat</keyword>
<dbReference type="GO" id="GO:0042597">
    <property type="term" value="C:periplasmic space"/>
    <property type="evidence" value="ECO:0007669"/>
    <property type="project" value="UniProtKB-SubCell"/>
</dbReference>
<dbReference type="Gene3D" id="2.30.42.10">
    <property type="match status" value="2"/>
</dbReference>
<organism evidence="12 13">
    <name type="scientific">Actibacterium pelagium</name>
    <dbReference type="NCBI Taxonomy" id="2029103"/>
    <lineage>
        <taxon>Bacteria</taxon>
        <taxon>Pseudomonadati</taxon>
        <taxon>Pseudomonadota</taxon>
        <taxon>Alphaproteobacteria</taxon>
        <taxon>Rhodobacterales</taxon>
        <taxon>Roseobacteraceae</taxon>
        <taxon>Actibacterium</taxon>
    </lineage>
</organism>
<evidence type="ECO:0000256" key="6">
    <source>
        <dbReference type="ARBA" id="ARBA00022764"/>
    </source>
</evidence>
<comment type="subcellular location">
    <subcellularLocation>
        <location evidence="1">Periplasm</location>
    </subcellularLocation>
</comment>
<evidence type="ECO:0000256" key="9">
    <source>
        <dbReference type="PIRSR" id="PIRSR611782-1"/>
    </source>
</evidence>
<dbReference type="RefSeq" id="WP_095596991.1">
    <property type="nucleotide sequence ID" value="NZ_BMKN01000001.1"/>
</dbReference>
<dbReference type="Gene3D" id="2.40.10.120">
    <property type="match status" value="1"/>
</dbReference>
<keyword evidence="3 12" id="KW-0645">Protease</keyword>
<dbReference type="SUPFAM" id="SSF50494">
    <property type="entry name" value="Trypsin-like serine proteases"/>
    <property type="match status" value="1"/>
</dbReference>
<evidence type="ECO:0000256" key="10">
    <source>
        <dbReference type="PIRSR" id="PIRSR611782-2"/>
    </source>
</evidence>
<dbReference type="Proteomes" id="UP000606730">
    <property type="component" value="Unassembled WGS sequence"/>
</dbReference>
<dbReference type="InterPro" id="IPR001940">
    <property type="entry name" value="Peptidase_S1C"/>
</dbReference>
<dbReference type="PANTHER" id="PTHR22939">
    <property type="entry name" value="SERINE PROTEASE FAMILY S1C HTRA-RELATED"/>
    <property type="match status" value="1"/>
</dbReference>
<comment type="caution">
    <text evidence="12">The sequence shown here is derived from an EMBL/GenBank/DDBJ whole genome shotgun (WGS) entry which is preliminary data.</text>
</comment>
<evidence type="ECO:0000256" key="1">
    <source>
        <dbReference type="ARBA" id="ARBA00004418"/>
    </source>
</evidence>
<evidence type="ECO:0000256" key="5">
    <source>
        <dbReference type="ARBA" id="ARBA00022737"/>
    </source>
</evidence>
<dbReference type="GO" id="GO:0004252">
    <property type="term" value="F:serine-type endopeptidase activity"/>
    <property type="evidence" value="ECO:0007669"/>
    <property type="project" value="InterPro"/>
</dbReference>
<dbReference type="PRINTS" id="PR00834">
    <property type="entry name" value="PROTEASES2C"/>
</dbReference>
<dbReference type="SUPFAM" id="SSF50156">
    <property type="entry name" value="PDZ domain-like"/>
    <property type="match status" value="2"/>
</dbReference>
<evidence type="ECO:0000256" key="3">
    <source>
        <dbReference type="ARBA" id="ARBA00022670"/>
    </source>
</evidence>
<dbReference type="SMART" id="SM00228">
    <property type="entry name" value="PDZ"/>
    <property type="match status" value="2"/>
</dbReference>
<keyword evidence="13" id="KW-1185">Reference proteome</keyword>
<evidence type="ECO:0000256" key="2">
    <source>
        <dbReference type="ARBA" id="ARBA00010541"/>
    </source>
</evidence>
<name>A0A917A9B0_9RHOB</name>
<dbReference type="InterPro" id="IPR011782">
    <property type="entry name" value="Pept_S1C_Do"/>
</dbReference>
<reference evidence="12" key="1">
    <citation type="journal article" date="2014" name="Int. J. Syst. Evol. Microbiol.">
        <title>Complete genome sequence of Corynebacterium casei LMG S-19264T (=DSM 44701T), isolated from a smear-ripened cheese.</title>
        <authorList>
            <consortium name="US DOE Joint Genome Institute (JGI-PGF)"/>
            <person name="Walter F."/>
            <person name="Albersmeier A."/>
            <person name="Kalinowski J."/>
            <person name="Ruckert C."/>
        </authorList>
    </citation>
    <scope>NUCLEOTIDE SEQUENCE</scope>
    <source>
        <strain evidence="12">CGMCC 1.16012</strain>
    </source>
</reference>
<dbReference type="InterPro" id="IPR036034">
    <property type="entry name" value="PDZ_sf"/>
</dbReference>
<feature type="binding site" evidence="10">
    <location>
        <position position="132"/>
    </location>
    <ligand>
        <name>substrate</name>
    </ligand>
</feature>
<dbReference type="InterPro" id="IPR001478">
    <property type="entry name" value="PDZ"/>
</dbReference>
<keyword evidence="7" id="KW-0378">Hydrolase</keyword>
<dbReference type="Pfam" id="PF13365">
    <property type="entry name" value="Trypsin_2"/>
    <property type="match status" value="1"/>
</dbReference>
<evidence type="ECO:0000256" key="4">
    <source>
        <dbReference type="ARBA" id="ARBA00022729"/>
    </source>
</evidence>
<evidence type="ECO:0000313" key="12">
    <source>
        <dbReference type="EMBL" id="GGE36616.1"/>
    </source>
</evidence>
<evidence type="ECO:0000259" key="11">
    <source>
        <dbReference type="SMART" id="SM00228"/>
    </source>
</evidence>
<feature type="active site" description="Charge relay system" evidence="9">
    <location>
        <position position="208"/>
    </location>
</feature>
<dbReference type="InterPro" id="IPR041489">
    <property type="entry name" value="PDZ_6"/>
</dbReference>
<reference evidence="12" key="2">
    <citation type="submission" date="2020-09" db="EMBL/GenBank/DDBJ databases">
        <authorList>
            <person name="Sun Q."/>
            <person name="Zhou Y."/>
        </authorList>
    </citation>
    <scope>NUCLEOTIDE SEQUENCE</scope>
    <source>
        <strain evidence="12">CGMCC 1.16012</strain>
    </source>
</reference>
<comment type="similarity">
    <text evidence="2">Belongs to the peptidase S1C family.</text>
</comment>
<feature type="active site" description="Charge relay system" evidence="9">
    <location>
        <position position="132"/>
    </location>
</feature>
<keyword evidence="8" id="KW-0720">Serine protease</keyword>
<feature type="domain" description="PDZ" evidence="11">
    <location>
        <begin position="375"/>
        <end position="451"/>
    </location>
</feature>
<dbReference type="GO" id="GO:0006508">
    <property type="term" value="P:proteolysis"/>
    <property type="evidence" value="ECO:0007669"/>
    <property type="project" value="UniProtKB-KW"/>
</dbReference>
<feature type="active site" description="Charge relay system" evidence="9">
    <location>
        <position position="102"/>
    </location>
</feature>
<dbReference type="NCBIfam" id="TIGR02037">
    <property type="entry name" value="degP_htrA_DO"/>
    <property type="match status" value="1"/>
</dbReference>
<feature type="domain" description="PDZ" evidence="11">
    <location>
        <begin position="262"/>
        <end position="344"/>
    </location>
</feature>